<organism evidence="1 2">
    <name type="scientific">Phlebia brevispora</name>
    <dbReference type="NCBI Taxonomy" id="194682"/>
    <lineage>
        <taxon>Eukaryota</taxon>
        <taxon>Fungi</taxon>
        <taxon>Dikarya</taxon>
        <taxon>Basidiomycota</taxon>
        <taxon>Agaricomycotina</taxon>
        <taxon>Agaricomycetes</taxon>
        <taxon>Polyporales</taxon>
        <taxon>Meruliaceae</taxon>
        <taxon>Phlebia</taxon>
    </lineage>
</organism>
<protein>
    <submittedName>
        <fullName evidence="1">Uncharacterized protein</fullName>
    </submittedName>
</protein>
<proteinExistence type="predicted"/>
<comment type="caution">
    <text evidence="1">The sequence shown here is derived from an EMBL/GenBank/DDBJ whole genome shotgun (WGS) entry which is preliminary data.</text>
</comment>
<name>A0ACC1RY78_9APHY</name>
<keyword evidence="2" id="KW-1185">Reference proteome</keyword>
<evidence type="ECO:0000313" key="1">
    <source>
        <dbReference type="EMBL" id="KAJ3528107.1"/>
    </source>
</evidence>
<dbReference type="Proteomes" id="UP001148662">
    <property type="component" value="Unassembled WGS sequence"/>
</dbReference>
<sequence>MPPNHRRDPAKFYQEDIVQLIDNPKAYGIVLRCWHDAEDVPPPPEQLAQDPLLRPLEYGEVGVSFYPTNGGPDHHHREILPESKLKLVDRMYQPGDFLKRSIDDVRPGVVTSIEVKGRLEHAISGEEIPGWRTMNDLECYIDVDMGDYVVYNDWVGQVVEMFDEAVVEMESGSIVRLPELSARLTVGERGPNILPPPTPGMQSIIGFLLGNVRPSSQDTVLSVKRTVLAVAWLAINQSIPQKRRVDSVRRDSGVGPI</sequence>
<gene>
    <name evidence="1" type="ORF">NM688_g8036</name>
</gene>
<dbReference type="EMBL" id="JANHOG010002041">
    <property type="protein sequence ID" value="KAJ3528107.1"/>
    <property type="molecule type" value="Genomic_DNA"/>
</dbReference>
<accession>A0ACC1RY78</accession>
<evidence type="ECO:0000313" key="2">
    <source>
        <dbReference type="Proteomes" id="UP001148662"/>
    </source>
</evidence>
<reference evidence="1" key="1">
    <citation type="submission" date="2022-07" db="EMBL/GenBank/DDBJ databases">
        <title>Genome Sequence of Phlebia brevispora.</title>
        <authorList>
            <person name="Buettner E."/>
        </authorList>
    </citation>
    <scope>NUCLEOTIDE SEQUENCE</scope>
    <source>
        <strain evidence="1">MPL23</strain>
    </source>
</reference>